<organism evidence="6 7">
    <name type="scientific">Funneliformis geosporum</name>
    <dbReference type="NCBI Taxonomy" id="1117311"/>
    <lineage>
        <taxon>Eukaryota</taxon>
        <taxon>Fungi</taxon>
        <taxon>Fungi incertae sedis</taxon>
        <taxon>Mucoromycota</taxon>
        <taxon>Glomeromycotina</taxon>
        <taxon>Glomeromycetes</taxon>
        <taxon>Glomerales</taxon>
        <taxon>Glomeraceae</taxon>
        <taxon>Funneliformis</taxon>
    </lineage>
</organism>
<comment type="subcellular location">
    <subcellularLocation>
        <location evidence="5">Endoplasmic reticulum membrane</location>
        <topology evidence="5">Multi-pass membrane protein</topology>
    </subcellularLocation>
    <subcellularLocation>
        <location evidence="1">Membrane</location>
        <topology evidence="1">Multi-pass membrane protein</topology>
    </subcellularLocation>
</comment>
<comment type="caution">
    <text evidence="6">The sequence shown here is derived from an EMBL/GenBank/DDBJ whole genome shotgun (WGS) entry which is preliminary data.</text>
</comment>
<reference evidence="6" key="1">
    <citation type="submission" date="2022-08" db="EMBL/GenBank/DDBJ databases">
        <authorList>
            <person name="Kallberg Y."/>
            <person name="Tangrot J."/>
            <person name="Rosling A."/>
        </authorList>
    </citation>
    <scope>NUCLEOTIDE SEQUENCE</scope>
    <source>
        <strain evidence="6">Wild A</strain>
    </source>
</reference>
<protein>
    <recommendedName>
        <fullName evidence="5">Protein-S-isoprenylcysteine O-methyltransferase</fullName>
        <ecNumber evidence="5">2.1.1.100</ecNumber>
    </recommendedName>
</protein>
<keyword evidence="5" id="KW-0256">Endoplasmic reticulum</keyword>
<proteinExistence type="inferred from homology"/>
<evidence type="ECO:0000256" key="3">
    <source>
        <dbReference type="ARBA" id="ARBA00022989"/>
    </source>
</evidence>
<dbReference type="Pfam" id="PF04140">
    <property type="entry name" value="ICMT"/>
    <property type="match status" value="1"/>
</dbReference>
<dbReference type="PANTHER" id="PTHR12714">
    <property type="entry name" value="PROTEIN-S ISOPRENYLCYSTEINE O-METHYLTRANSFERASE"/>
    <property type="match status" value="1"/>
</dbReference>
<dbReference type="Gene3D" id="1.20.120.1630">
    <property type="match status" value="1"/>
</dbReference>
<evidence type="ECO:0000256" key="4">
    <source>
        <dbReference type="ARBA" id="ARBA00023136"/>
    </source>
</evidence>
<comment type="catalytic activity">
    <reaction evidence="5">
        <text>[protein]-C-terminal S-[(2E,6E)-farnesyl]-L-cysteine + S-adenosyl-L-methionine = [protein]-C-terminal S-[(2E,6E)-farnesyl]-L-cysteine methyl ester + S-adenosyl-L-homocysteine</text>
        <dbReference type="Rhea" id="RHEA:21672"/>
        <dbReference type="Rhea" id="RHEA-COMP:12125"/>
        <dbReference type="Rhea" id="RHEA-COMP:12126"/>
        <dbReference type="ChEBI" id="CHEBI:57856"/>
        <dbReference type="ChEBI" id="CHEBI:59789"/>
        <dbReference type="ChEBI" id="CHEBI:90510"/>
        <dbReference type="ChEBI" id="CHEBI:90511"/>
        <dbReference type="EC" id="2.1.1.100"/>
    </reaction>
</comment>
<feature type="transmembrane region" description="Helical" evidence="5">
    <location>
        <begin position="172"/>
        <end position="190"/>
    </location>
</feature>
<keyword evidence="3 5" id="KW-1133">Transmembrane helix</keyword>
<keyword evidence="5" id="KW-0949">S-adenosyl-L-methionine</keyword>
<dbReference type="GO" id="GO:0032259">
    <property type="term" value="P:methylation"/>
    <property type="evidence" value="ECO:0007669"/>
    <property type="project" value="UniProtKB-KW"/>
</dbReference>
<dbReference type="EC" id="2.1.1.100" evidence="5"/>
<gene>
    <name evidence="6" type="ORF">FWILDA_LOCUS17141</name>
</gene>
<name>A0A9W4T7P1_9GLOM</name>
<dbReference type="AlphaFoldDB" id="A0A9W4T7P1"/>
<evidence type="ECO:0000256" key="2">
    <source>
        <dbReference type="ARBA" id="ARBA00022692"/>
    </source>
</evidence>
<dbReference type="InterPro" id="IPR007269">
    <property type="entry name" value="ICMT_MeTrfase"/>
</dbReference>
<dbReference type="GO" id="GO:0005789">
    <property type="term" value="C:endoplasmic reticulum membrane"/>
    <property type="evidence" value="ECO:0007669"/>
    <property type="project" value="UniProtKB-SubCell"/>
</dbReference>
<dbReference type="PANTHER" id="PTHR12714:SF9">
    <property type="entry name" value="PROTEIN-S-ISOPRENYLCYSTEINE O-METHYLTRANSFERASE"/>
    <property type="match status" value="1"/>
</dbReference>
<evidence type="ECO:0000313" key="7">
    <source>
        <dbReference type="Proteomes" id="UP001153678"/>
    </source>
</evidence>
<feature type="transmembrane region" description="Helical" evidence="5">
    <location>
        <begin position="42"/>
        <end position="66"/>
    </location>
</feature>
<accession>A0A9W4T7P1</accession>
<evidence type="ECO:0000256" key="5">
    <source>
        <dbReference type="RuleBase" id="RU362022"/>
    </source>
</evidence>
<dbReference type="OrthoDB" id="422086at2759"/>
<keyword evidence="5" id="KW-0489">Methyltransferase</keyword>
<keyword evidence="4 5" id="KW-0472">Membrane</keyword>
<evidence type="ECO:0000256" key="1">
    <source>
        <dbReference type="ARBA" id="ARBA00004141"/>
    </source>
</evidence>
<dbReference type="GO" id="GO:0004671">
    <property type="term" value="F:protein C-terminal S-isoprenylcysteine carboxyl O-methyltransferase activity"/>
    <property type="evidence" value="ECO:0007669"/>
    <property type="project" value="UniProtKB-EC"/>
</dbReference>
<keyword evidence="2 5" id="KW-0812">Transmembrane</keyword>
<dbReference type="EMBL" id="CAMKVN010012647">
    <property type="protein sequence ID" value="CAI2195566.1"/>
    <property type="molecule type" value="Genomic_DNA"/>
</dbReference>
<feature type="transmembrane region" description="Helical" evidence="5">
    <location>
        <begin position="222"/>
        <end position="241"/>
    </location>
</feature>
<feature type="transmembrane region" description="Helical" evidence="5">
    <location>
        <begin position="130"/>
        <end position="152"/>
    </location>
</feature>
<keyword evidence="7" id="KW-1185">Reference proteome</keyword>
<dbReference type="Proteomes" id="UP001153678">
    <property type="component" value="Unassembled WGS sequence"/>
</dbReference>
<keyword evidence="5" id="KW-0808">Transferase</keyword>
<sequence length="281" mass="32972">MYTKVISLIIQNYMILRALFPPRSHLNKLDTKKFLSEGLPGLYLSFILPGFFVFFSITLSSLYIYIMYQQEIGSIPILHQFSDWSLLEIICFLCSIGGSLLRLWCFDSLKEYFSFATIKKDHKLITTGPYSLLIHPSYTGTALMSINLFLLYCQLCSNYAPIYLSSYWSETLLSWWLIAFQITFAGVMHYKRITCEEEMMKRHFDKEWDVYLSKRKRFVPRFFIASFLGISIMLYINPSFFKKTGYTMLLQVDTLSIPSMVVNDVRSRFAHFTTPQHSLSW</sequence>
<evidence type="ECO:0000313" key="6">
    <source>
        <dbReference type="EMBL" id="CAI2195566.1"/>
    </source>
</evidence>
<comment type="similarity">
    <text evidence="5">Belongs to the class VI-like SAM-binding methyltransferase superfamily. Isoprenylcysteine carboxyl methyltransferase family.</text>
</comment>
<feature type="transmembrane region" description="Helical" evidence="5">
    <location>
        <begin position="86"/>
        <end position="109"/>
    </location>
</feature>